<feature type="compositionally biased region" description="Basic and acidic residues" evidence="1">
    <location>
        <begin position="61"/>
        <end position="84"/>
    </location>
</feature>
<sequence length="205" mass="24575">MSKSGEYLKGTKRLQIINKWLRGIEDPFYEVYPTRKDGKYILKKRKEPLEVSDDEDADNEDNIRRDSERDNTKRDAERETKRDDEEASSDDDDEQDTNNKEDDNTNNKDEEDEQPPLYSPKYSHHLNLDPIYISLQILQELQNINEYLKKERERKEHKKLTKEIINEVIKQNKEDDSSDDVDIVYYEPMPKIMRRNKVFADMINK</sequence>
<feature type="compositionally biased region" description="Acidic residues" evidence="1">
    <location>
        <begin position="85"/>
        <end position="96"/>
    </location>
</feature>
<organism evidence="2 3">
    <name type="scientific">Tritrichomonas musculus</name>
    <dbReference type="NCBI Taxonomy" id="1915356"/>
    <lineage>
        <taxon>Eukaryota</taxon>
        <taxon>Metamonada</taxon>
        <taxon>Parabasalia</taxon>
        <taxon>Tritrichomonadida</taxon>
        <taxon>Tritrichomonadidae</taxon>
        <taxon>Tritrichomonas</taxon>
    </lineage>
</organism>
<protein>
    <submittedName>
        <fullName evidence="2">Uncharacterized protein</fullName>
    </submittedName>
</protein>
<dbReference type="EMBL" id="JAPFFF010000008">
    <property type="protein sequence ID" value="KAK8884056.1"/>
    <property type="molecule type" value="Genomic_DNA"/>
</dbReference>
<proteinExistence type="predicted"/>
<accession>A0ABR2JZ93</accession>
<feature type="compositionally biased region" description="Basic and acidic residues" evidence="1">
    <location>
        <begin position="97"/>
        <end position="108"/>
    </location>
</feature>
<feature type="region of interest" description="Disordered" evidence="1">
    <location>
        <begin position="32"/>
        <end position="123"/>
    </location>
</feature>
<reference evidence="2 3" key="1">
    <citation type="submission" date="2024-04" db="EMBL/GenBank/DDBJ databases">
        <title>Tritrichomonas musculus Genome.</title>
        <authorList>
            <person name="Alves-Ferreira E."/>
            <person name="Grigg M."/>
            <person name="Lorenzi H."/>
            <person name="Galac M."/>
        </authorList>
    </citation>
    <scope>NUCLEOTIDE SEQUENCE [LARGE SCALE GENOMIC DNA]</scope>
    <source>
        <strain evidence="2 3">EAF2021</strain>
    </source>
</reference>
<evidence type="ECO:0000256" key="1">
    <source>
        <dbReference type="SAM" id="MobiDB-lite"/>
    </source>
</evidence>
<evidence type="ECO:0000313" key="3">
    <source>
        <dbReference type="Proteomes" id="UP001470230"/>
    </source>
</evidence>
<name>A0ABR2JZ93_9EUKA</name>
<comment type="caution">
    <text evidence="2">The sequence shown here is derived from an EMBL/GenBank/DDBJ whole genome shotgun (WGS) entry which is preliminary data.</text>
</comment>
<evidence type="ECO:0000313" key="2">
    <source>
        <dbReference type="EMBL" id="KAK8884056.1"/>
    </source>
</evidence>
<gene>
    <name evidence="2" type="ORF">M9Y10_043159</name>
</gene>
<feature type="compositionally biased region" description="Acidic residues" evidence="1">
    <location>
        <begin position="50"/>
        <end position="60"/>
    </location>
</feature>
<keyword evidence="3" id="KW-1185">Reference proteome</keyword>
<dbReference type="Proteomes" id="UP001470230">
    <property type="component" value="Unassembled WGS sequence"/>
</dbReference>